<dbReference type="EMBL" id="CP109965">
    <property type="protein sequence ID" value="WAJ71453.1"/>
    <property type="molecule type" value="Genomic_DNA"/>
</dbReference>
<dbReference type="Proteomes" id="UP001163726">
    <property type="component" value="Chromosome"/>
</dbReference>
<evidence type="ECO:0000313" key="13">
    <source>
        <dbReference type="Proteomes" id="UP001163726"/>
    </source>
</evidence>
<dbReference type="Pfam" id="PF00358">
    <property type="entry name" value="PTS_EIIA_1"/>
    <property type="match status" value="1"/>
</dbReference>
<evidence type="ECO:0000256" key="3">
    <source>
        <dbReference type="ARBA" id="ARBA00022597"/>
    </source>
</evidence>
<keyword evidence="4" id="KW-0808">Transferase</keyword>
<comment type="subcellular location">
    <subcellularLocation>
        <location evidence="1">Cytoplasm</location>
    </subcellularLocation>
</comment>
<dbReference type="PANTHER" id="PTHR45008">
    <property type="entry name" value="PTS SYSTEM GLUCOSE-SPECIFIC EIIA COMPONENT"/>
    <property type="match status" value="1"/>
</dbReference>
<evidence type="ECO:0000256" key="4">
    <source>
        <dbReference type="ARBA" id="ARBA00022679"/>
    </source>
</evidence>
<evidence type="ECO:0000256" key="8">
    <source>
        <dbReference type="ARBA" id="ARBA00042296"/>
    </source>
</evidence>
<keyword evidence="3 12" id="KW-0762">Sugar transport</keyword>
<accession>A0ABY7AQC4</accession>
<dbReference type="RefSeq" id="WP_268075952.1">
    <property type="nucleotide sequence ID" value="NZ_CP109965.1"/>
</dbReference>
<protein>
    <recommendedName>
        <fullName evidence="7">PTS system glucose-specific EIIA component</fullName>
    </recommendedName>
    <alternativeName>
        <fullName evidence="10">EIIA-Glc</fullName>
    </alternativeName>
    <alternativeName>
        <fullName evidence="9">EIII-Glc</fullName>
    </alternativeName>
    <alternativeName>
        <fullName evidence="8">Glucose-specific phosphotransferase enzyme IIA component</fullName>
    </alternativeName>
</protein>
<dbReference type="InterPro" id="IPR050890">
    <property type="entry name" value="PTS_EIIA_component"/>
</dbReference>
<sequence>MPISISQTIKSKVTNQPTQFKLSVMAPCNAKLQTLESHPLELVQAGILGPGVCFEPLGSQIFSPISGEVVYLPETCHQIRIKHPSGVLIHIEFGINTQTLMAHSFKRYVKANEVVKRGYLLFDYNLPLLNQRLDSTMSFMGIANLTENYQFSAFYHSVKAKQDVAFVIQTKV</sequence>
<evidence type="ECO:0000313" key="12">
    <source>
        <dbReference type="EMBL" id="WAJ71453.1"/>
    </source>
</evidence>
<dbReference type="PANTHER" id="PTHR45008:SF1">
    <property type="entry name" value="PTS SYSTEM GLUCOSE-SPECIFIC EIIA COMPONENT"/>
    <property type="match status" value="1"/>
</dbReference>
<keyword evidence="2" id="KW-0813">Transport</keyword>
<evidence type="ECO:0000256" key="6">
    <source>
        <dbReference type="ARBA" id="ARBA00022777"/>
    </source>
</evidence>
<evidence type="ECO:0000256" key="5">
    <source>
        <dbReference type="ARBA" id="ARBA00022683"/>
    </source>
</evidence>
<feature type="domain" description="PTS EIIA type-1" evidence="11">
    <location>
        <begin position="40"/>
        <end position="144"/>
    </location>
</feature>
<organism evidence="12 13">
    <name type="scientific">Catenovulum adriaticum</name>
    <dbReference type="NCBI Taxonomy" id="2984846"/>
    <lineage>
        <taxon>Bacteria</taxon>
        <taxon>Pseudomonadati</taxon>
        <taxon>Pseudomonadota</taxon>
        <taxon>Gammaproteobacteria</taxon>
        <taxon>Alteromonadales</taxon>
        <taxon>Alteromonadaceae</taxon>
        <taxon>Catenovulum</taxon>
    </lineage>
</organism>
<dbReference type="InterPro" id="IPR011055">
    <property type="entry name" value="Dup_hybrid_motif"/>
</dbReference>
<dbReference type="InterPro" id="IPR001127">
    <property type="entry name" value="PTS_EIIA_1_perm"/>
</dbReference>
<evidence type="ECO:0000256" key="7">
    <source>
        <dbReference type="ARBA" id="ARBA00039163"/>
    </source>
</evidence>
<evidence type="ECO:0000256" key="10">
    <source>
        <dbReference type="ARBA" id="ARBA00042873"/>
    </source>
</evidence>
<keyword evidence="13" id="KW-1185">Reference proteome</keyword>
<proteinExistence type="predicted"/>
<keyword evidence="5" id="KW-0598">Phosphotransferase system</keyword>
<evidence type="ECO:0000256" key="2">
    <source>
        <dbReference type="ARBA" id="ARBA00022448"/>
    </source>
</evidence>
<dbReference type="Gene3D" id="2.70.70.10">
    <property type="entry name" value="Glucose Permease (Domain IIA)"/>
    <property type="match status" value="1"/>
</dbReference>
<evidence type="ECO:0000256" key="1">
    <source>
        <dbReference type="ARBA" id="ARBA00004496"/>
    </source>
</evidence>
<evidence type="ECO:0000256" key="9">
    <source>
        <dbReference type="ARBA" id="ARBA00042526"/>
    </source>
</evidence>
<evidence type="ECO:0000259" key="11">
    <source>
        <dbReference type="PROSITE" id="PS51093"/>
    </source>
</evidence>
<dbReference type="PROSITE" id="PS51093">
    <property type="entry name" value="PTS_EIIA_TYPE_1"/>
    <property type="match status" value="1"/>
</dbReference>
<dbReference type="SUPFAM" id="SSF51261">
    <property type="entry name" value="Duplicated hybrid motif"/>
    <property type="match status" value="1"/>
</dbReference>
<reference evidence="12" key="1">
    <citation type="submission" date="2022-10" db="EMBL/GenBank/DDBJ databases">
        <title>Catenovulum adriacola sp. nov. isolated in the Harbour of Susak.</title>
        <authorList>
            <person name="Schoch T."/>
            <person name="Reich S.J."/>
            <person name="Stoeferle S."/>
            <person name="Flaiz M."/>
            <person name="Kazda M."/>
            <person name="Riedel C.U."/>
            <person name="Duerre P."/>
        </authorList>
    </citation>
    <scope>NUCLEOTIDE SEQUENCE</scope>
    <source>
        <strain evidence="12">TS8</strain>
    </source>
</reference>
<gene>
    <name evidence="12" type="ORF">OLW01_06555</name>
</gene>
<name>A0ABY7AQC4_9ALTE</name>
<keyword evidence="6" id="KW-0418">Kinase</keyword>